<keyword evidence="5" id="KW-0997">Cell inner membrane</keyword>
<gene>
    <name evidence="13" type="primary">gspH</name>
    <name evidence="13" type="ORF">QVZ43_10220</name>
</gene>
<accession>A0ABT8W1N7</accession>
<dbReference type="EMBL" id="JAUMIS010000002">
    <property type="protein sequence ID" value="MDO3722096.1"/>
    <property type="molecule type" value="Genomic_DNA"/>
</dbReference>
<sequence>MPPGKRHYGFTLIEILVVLVVVGLLASLAVMTLGGGSQQRELEGEVRELYLLMQTASEQAILNNAELGLQIESEGYQFFLYDDEKDEWTPSDERLFRARTFPDWMVVTRFSENEASSLSSDNDTIQPDLMFFSSGESTPFELEFNIGRDSDYVHVLASDGFSDVEWRKPGDEDEL</sequence>
<name>A0ABT8W1N7_9GAMM</name>
<evidence type="ECO:0000256" key="7">
    <source>
        <dbReference type="ARBA" id="ARBA00022989"/>
    </source>
</evidence>
<feature type="transmembrane region" description="Helical" evidence="11">
    <location>
        <begin position="12"/>
        <end position="33"/>
    </location>
</feature>
<feature type="domain" description="General secretion pathway GspH" evidence="12">
    <location>
        <begin position="46"/>
        <end position="156"/>
    </location>
</feature>
<keyword evidence="3" id="KW-1003">Cell membrane</keyword>
<dbReference type="InterPro" id="IPR002416">
    <property type="entry name" value="T2SS_protein-GspH"/>
</dbReference>
<keyword evidence="14" id="KW-1185">Reference proteome</keyword>
<proteinExistence type="inferred from homology"/>
<keyword evidence="4" id="KW-0488">Methylation</keyword>
<evidence type="ECO:0000313" key="13">
    <source>
        <dbReference type="EMBL" id="MDO3722096.1"/>
    </source>
</evidence>
<dbReference type="NCBIfam" id="TIGR02532">
    <property type="entry name" value="IV_pilin_GFxxxE"/>
    <property type="match status" value="1"/>
</dbReference>
<organism evidence="13 14">
    <name type="scientific">Marinobacter suaedae</name>
    <dbReference type="NCBI Taxonomy" id="3057675"/>
    <lineage>
        <taxon>Bacteria</taxon>
        <taxon>Pseudomonadati</taxon>
        <taxon>Pseudomonadota</taxon>
        <taxon>Gammaproteobacteria</taxon>
        <taxon>Pseudomonadales</taxon>
        <taxon>Marinobacteraceae</taxon>
        <taxon>Marinobacter</taxon>
    </lineage>
</organism>
<evidence type="ECO:0000256" key="8">
    <source>
        <dbReference type="ARBA" id="ARBA00023136"/>
    </source>
</evidence>
<comment type="similarity">
    <text evidence="9">Belongs to the GSP H family.</text>
</comment>
<dbReference type="InterPro" id="IPR049875">
    <property type="entry name" value="TypeII_GspH"/>
</dbReference>
<evidence type="ECO:0000313" key="14">
    <source>
        <dbReference type="Proteomes" id="UP001168640"/>
    </source>
</evidence>
<comment type="caution">
    <text evidence="13">The sequence shown here is derived from an EMBL/GenBank/DDBJ whole genome shotgun (WGS) entry which is preliminary data.</text>
</comment>
<dbReference type="PRINTS" id="PR00885">
    <property type="entry name" value="BCTERIALGSPH"/>
</dbReference>
<evidence type="ECO:0000256" key="1">
    <source>
        <dbReference type="ARBA" id="ARBA00004377"/>
    </source>
</evidence>
<dbReference type="Pfam" id="PF07963">
    <property type="entry name" value="N_methyl"/>
    <property type="match status" value="1"/>
</dbReference>
<protein>
    <recommendedName>
        <fullName evidence="2">Type II secretion system protein H</fullName>
    </recommendedName>
    <alternativeName>
        <fullName evidence="10">General secretion pathway protein H</fullName>
    </alternativeName>
</protein>
<evidence type="ECO:0000256" key="9">
    <source>
        <dbReference type="ARBA" id="ARBA00025772"/>
    </source>
</evidence>
<reference evidence="13" key="1">
    <citation type="submission" date="2023-07" db="EMBL/GenBank/DDBJ databases">
        <title>Marinobacter sp. chi1 genome sequencing and assembly.</title>
        <authorList>
            <person name="Park S."/>
        </authorList>
    </citation>
    <scope>NUCLEOTIDE SEQUENCE</scope>
    <source>
        <strain evidence="13">Chi1</strain>
    </source>
</reference>
<evidence type="ECO:0000256" key="4">
    <source>
        <dbReference type="ARBA" id="ARBA00022481"/>
    </source>
</evidence>
<dbReference type="RefSeq" id="WP_223793669.1">
    <property type="nucleotide sequence ID" value="NZ_JAUMIS010000002.1"/>
</dbReference>
<dbReference type="Pfam" id="PF12019">
    <property type="entry name" value="GspH"/>
    <property type="match status" value="1"/>
</dbReference>
<dbReference type="NCBIfam" id="TIGR01708">
    <property type="entry name" value="typeII_sec_gspH"/>
    <property type="match status" value="1"/>
</dbReference>
<evidence type="ECO:0000256" key="2">
    <source>
        <dbReference type="ARBA" id="ARBA00021549"/>
    </source>
</evidence>
<dbReference type="InterPro" id="IPR045584">
    <property type="entry name" value="Pilin-like"/>
</dbReference>
<dbReference type="InterPro" id="IPR022346">
    <property type="entry name" value="T2SS_GspH"/>
</dbReference>
<evidence type="ECO:0000256" key="10">
    <source>
        <dbReference type="ARBA" id="ARBA00030775"/>
    </source>
</evidence>
<dbReference type="Gene3D" id="3.55.40.10">
    <property type="entry name" value="minor pseudopilin epsh domain"/>
    <property type="match status" value="1"/>
</dbReference>
<evidence type="ECO:0000259" key="12">
    <source>
        <dbReference type="Pfam" id="PF12019"/>
    </source>
</evidence>
<comment type="subcellular location">
    <subcellularLocation>
        <location evidence="1">Cell inner membrane</location>
        <topology evidence="1">Single-pass membrane protein</topology>
    </subcellularLocation>
</comment>
<dbReference type="InterPro" id="IPR012902">
    <property type="entry name" value="N_methyl_site"/>
</dbReference>
<evidence type="ECO:0000256" key="5">
    <source>
        <dbReference type="ARBA" id="ARBA00022519"/>
    </source>
</evidence>
<dbReference type="SUPFAM" id="SSF54523">
    <property type="entry name" value="Pili subunits"/>
    <property type="match status" value="1"/>
</dbReference>
<keyword evidence="6 11" id="KW-0812">Transmembrane</keyword>
<dbReference type="Proteomes" id="UP001168640">
    <property type="component" value="Unassembled WGS sequence"/>
</dbReference>
<evidence type="ECO:0000256" key="11">
    <source>
        <dbReference type="SAM" id="Phobius"/>
    </source>
</evidence>
<evidence type="ECO:0000256" key="3">
    <source>
        <dbReference type="ARBA" id="ARBA00022475"/>
    </source>
</evidence>
<evidence type="ECO:0000256" key="6">
    <source>
        <dbReference type="ARBA" id="ARBA00022692"/>
    </source>
</evidence>
<keyword evidence="8 11" id="KW-0472">Membrane</keyword>
<keyword evidence="7 11" id="KW-1133">Transmembrane helix</keyword>